<dbReference type="InterPro" id="IPR036768">
    <property type="entry name" value="PolIII_chi_sf"/>
</dbReference>
<proteinExistence type="predicted"/>
<dbReference type="SUPFAM" id="SSF102400">
    <property type="entry name" value="DNA polymerase III chi subunit"/>
    <property type="match status" value="1"/>
</dbReference>
<dbReference type="Gene3D" id="3.40.50.10110">
    <property type="entry name" value="DNA polymerase III subunit chi"/>
    <property type="match status" value="1"/>
</dbReference>
<dbReference type="AlphaFoldDB" id="A0A3N5D8F9"/>
<dbReference type="GO" id="GO:0003677">
    <property type="term" value="F:DNA binding"/>
    <property type="evidence" value="ECO:0007669"/>
    <property type="project" value="InterPro"/>
</dbReference>
<organism evidence="1 2">
    <name type="scientific">Aurantiacibacter spongiae</name>
    <dbReference type="NCBI Taxonomy" id="2488860"/>
    <lineage>
        <taxon>Bacteria</taxon>
        <taxon>Pseudomonadati</taxon>
        <taxon>Pseudomonadota</taxon>
        <taxon>Alphaproteobacteria</taxon>
        <taxon>Sphingomonadales</taxon>
        <taxon>Erythrobacteraceae</taxon>
        <taxon>Aurantiacibacter</taxon>
    </lineage>
</organism>
<dbReference type="Pfam" id="PF04364">
    <property type="entry name" value="DNA_pol3_chi"/>
    <property type="match status" value="1"/>
</dbReference>
<dbReference type="InterPro" id="IPR007459">
    <property type="entry name" value="DNA_pol3_chi"/>
</dbReference>
<dbReference type="Proteomes" id="UP000275232">
    <property type="component" value="Unassembled WGS sequence"/>
</dbReference>
<gene>
    <name evidence="1" type="ORF">EG799_04125</name>
</gene>
<dbReference type="OrthoDB" id="9795973at2"/>
<evidence type="ECO:0000313" key="1">
    <source>
        <dbReference type="EMBL" id="RPF70898.1"/>
    </source>
</evidence>
<accession>A0A3N5D8F9</accession>
<comment type="caution">
    <text evidence="1">The sequence shown here is derived from an EMBL/GenBank/DDBJ whole genome shotgun (WGS) entry which is preliminary data.</text>
</comment>
<dbReference type="EMBL" id="RPFZ01000001">
    <property type="protein sequence ID" value="RPF70898.1"/>
    <property type="molecule type" value="Genomic_DNA"/>
</dbReference>
<dbReference type="PANTHER" id="PTHR38767:SF1">
    <property type="entry name" value="DNA POLYMERASE III SUBUNIT CHI"/>
    <property type="match status" value="1"/>
</dbReference>
<dbReference type="GO" id="GO:0006260">
    <property type="term" value="P:DNA replication"/>
    <property type="evidence" value="ECO:0007669"/>
    <property type="project" value="InterPro"/>
</dbReference>
<reference evidence="1 2" key="1">
    <citation type="submission" date="2018-11" db="EMBL/GenBank/DDBJ databases">
        <title>Erythrobacter spongiae sp. nov., isolated from a marine sponge.</title>
        <authorList>
            <person name="Zhuang L."/>
            <person name="Luo L."/>
        </authorList>
    </citation>
    <scope>NUCLEOTIDE SEQUENCE [LARGE SCALE GENOMIC DNA]</scope>
    <source>
        <strain evidence="1 2">HN-E23</strain>
    </source>
</reference>
<dbReference type="GO" id="GO:0032298">
    <property type="term" value="P:positive regulation of DNA-templated DNA replication initiation"/>
    <property type="evidence" value="ECO:0007669"/>
    <property type="project" value="TreeGrafter"/>
</dbReference>
<sequence length="145" mass="16031">MRVDFYRLSTDPRAAAIALLARKSREAGKRLLIVAEGEALLEEISKALWESAPESFLAHGIAGSGDEADQPILLAQEVAANNKAAILLLADGQWRHPGDGFERVLYVFDDATIDGARSTWRDLAGREDIERKFWKTQAGRWVEGP</sequence>
<dbReference type="PANTHER" id="PTHR38767">
    <property type="entry name" value="DNA POLYMERASE III SUBUNIT CHI"/>
    <property type="match status" value="1"/>
</dbReference>
<dbReference type="GO" id="GO:0003887">
    <property type="term" value="F:DNA-directed DNA polymerase activity"/>
    <property type="evidence" value="ECO:0007669"/>
    <property type="project" value="InterPro"/>
</dbReference>
<keyword evidence="2" id="KW-1185">Reference proteome</keyword>
<protein>
    <submittedName>
        <fullName evidence="1">DNA polymerase III subunit chi</fullName>
    </submittedName>
</protein>
<dbReference type="RefSeq" id="WP_123878818.1">
    <property type="nucleotide sequence ID" value="NZ_RPFZ01000001.1"/>
</dbReference>
<evidence type="ECO:0000313" key="2">
    <source>
        <dbReference type="Proteomes" id="UP000275232"/>
    </source>
</evidence>
<name>A0A3N5D8F9_9SPHN</name>